<proteinExistence type="predicted"/>
<dbReference type="PROSITE" id="PS50110">
    <property type="entry name" value="RESPONSE_REGULATORY"/>
    <property type="match status" value="1"/>
</dbReference>
<evidence type="ECO:0000259" key="10">
    <source>
        <dbReference type="PROSITE" id="PS50110"/>
    </source>
</evidence>
<evidence type="ECO:0000256" key="2">
    <source>
        <dbReference type="ARBA" id="ARBA00022490"/>
    </source>
</evidence>
<dbReference type="PROSITE" id="PS51755">
    <property type="entry name" value="OMPR_PHOB"/>
    <property type="match status" value="1"/>
</dbReference>
<dbReference type="GO" id="GO:0000156">
    <property type="term" value="F:phosphorelay response regulator activity"/>
    <property type="evidence" value="ECO:0007669"/>
    <property type="project" value="TreeGrafter"/>
</dbReference>
<gene>
    <name evidence="12" type="ordered locus">Adeh_2914</name>
</gene>
<evidence type="ECO:0000256" key="9">
    <source>
        <dbReference type="PROSITE-ProRule" id="PRU01091"/>
    </source>
</evidence>
<dbReference type="InterPro" id="IPR001789">
    <property type="entry name" value="Sig_transdc_resp-reg_receiver"/>
</dbReference>
<dbReference type="HOGENOM" id="CLU_000445_30_4_7"/>
<keyword evidence="7" id="KW-0804">Transcription</keyword>
<dbReference type="SUPFAM" id="SSF52172">
    <property type="entry name" value="CheY-like"/>
    <property type="match status" value="1"/>
</dbReference>
<dbReference type="SUPFAM" id="SSF46894">
    <property type="entry name" value="C-terminal effector domain of the bipartite response regulators"/>
    <property type="match status" value="1"/>
</dbReference>
<keyword evidence="3 8" id="KW-0597">Phosphoprotein</keyword>
<protein>
    <submittedName>
        <fullName evidence="12">Two component transcriptional regulator, winged helix family</fullName>
    </submittedName>
</protein>
<dbReference type="KEGG" id="ade:Adeh_2914"/>
<dbReference type="PANTHER" id="PTHR48111:SF4">
    <property type="entry name" value="DNA-BINDING DUAL TRANSCRIPTIONAL REGULATOR OMPR"/>
    <property type="match status" value="1"/>
</dbReference>
<organism evidence="12 13">
    <name type="scientific">Anaeromyxobacter dehalogenans (strain 2CP-C)</name>
    <dbReference type="NCBI Taxonomy" id="290397"/>
    <lineage>
        <taxon>Bacteria</taxon>
        <taxon>Pseudomonadati</taxon>
        <taxon>Myxococcota</taxon>
        <taxon>Myxococcia</taxon>
        <taxon>Myxococcales</taxon>
        <taxon>Cystobacterineae</taxon>
        <taxon>Anaeromyxobacteraceae</taxon>
        <taxon>Anaeromyxobacter</taxon>
    </lineage>
</organism>
<dbReference type="AlphaFoldDB" id="Q2IDM8"/>
<dbReference type="FunFam" id="1.10.10.10:FF:000099">
    <property type="entry name" value="Two-component system response regulator TorR"/>
    <property type="match status" value="1"/>
</dbReference>
<dbReference type="GO" id="GO:0006355">
    <property type="term" value="P:regulation of DNA-templated transcription"/>
    <property type="evidence" value="ECO:0007669"/>
    <property type="project" value="InterPro"/>
</dbReference>
<keyword evidence="2" id="KW-0963">Cytoplasm</keyword>
<dbReference type="CDD" id="cd00383">
    <property type="entry name" value="trans_reg_C"/>
    <property type="match status" value="1"/>
</dbReference>
<dbReference type="EMBL" id="CP000251">
    <property type="protein sequence ID" value="ABC82684.1"/>
    <property type="molecule type" value="Genomic_DNA"/>
</dbReference>
<evidence type="ECO:0000256" key="3">
    <source>
        <dbReference type="ARBA" id="ARBA00022553"/>
    </source>
</evidence>
<comment type="subcellular location">
    <subcellularLocation>
        <location evidence="1">Cytoplasm</location>
    </subcellularLocation>
</comment>
<evidence type="ECO:0000256" key="7">
    <source>
        <dbReference type="ARBA" id="ARBA00023163"/>
    </source>
</evidence>
<dbReference type="Pfam" id="PF00072">
    <property type="entry name" value="Response_reg"/>
    <property type="match status" value="1"/>
</dbReference>
<sequence>MTAPAPRYDAAVTAATPLLALLVEDDLRLAAFTREYLEGHGVAVVHVTDGRRGLDEALAGRFDVVLLDLMLPGKDGLEVCRELRSRSDVPVIVLTARGEEADRVMGLELGADDYLAKPFSPRELLARIRAVVRRATGRAGPPREAVRVGGLVVDPAARRVTLDGREVTLTGYEFALLHALARRAGRVLAREQLIELAGGSAEEAFDRSVDVHVSRLRQKLGDDPRRPRLIKTVRGAGYLLAGEPG</sequence>
<feature type="domain" description="OmpR/PhoB-type" evidence="11">
    <location>
        <begin position="143"/>
        <end position="242"/>
    </location>
</feature>
<dbReference type="PANTHER" id="PTHR48111">
    <property type="entry name" value="REGULATOR OF RPOS"/>
    <property type="match status" value="1"/>
</dbReference>
<feature type="domain" description="Response regulatory" evidence="10">
    <location>
        <begin position="19"/>
        <end position="132"/>
    </location>
</feature>
<dbReference type="InterPro" id="IPR011006">
    <property type="entry name" value="CheY-like_superfamily"/>
</dbReference>
<dbReference type="InterPro" id="IPR001867">
    <property type="entry name" value="OmpR/PhoB-type_DNA-bd"/>
</dbReference>
<evidence type="ECO:0000256" key="1">
    <source>
        <dbReference type="ARBA" id="ARBA00004496"/>
    </source>
</evidence>
<dbReference type="InterPro" id="IPR036388">
    <property type="entry name" value="WH-like_DNA-bd_sf"/>
</dbReference>
<dbReference type="Gene3D" id="1.10.10.10">
    <property type="entry name" value="Winged helix-like DNA-binding domain superfamily/Winged helix DNA-binding domain"/>
    <property type="match status" value="1"/>
</dbReference>
<accession>Q2IDM8</accession>
<evidence type="ECO:0000313" key="12">
    <source>
        <dbReference type="EMBL" id="ABC82684.1"/>
    </source>
</evidence>
<reference evidence="12 13" key="1">
    <citation type="submission" date="2006-01" db="EMBL/GenBank/DDBJ databases">
        <title>Complete sequence of Anaeromyxobacter dehalogenans 2CP-C.</title>
        <authorList>
            <consortium name="US DOE Joint Genome Institute"/>
            <person name="Copeland A."/>
            <person name="Lucas S."/>
            <person name="Lapidus A."/>
            <person name="Barry K."/>
            <person name="Detter J.C."/>
            <person name="Glavina T."/>
            <person name="Hammon N."/>
            <person name="Israni S."/>
            <person name="Pitluck S."/>
            <person name="Brettin T."/>
            <person name="Bruce D."/>
            <person name="Han C."/>
            <person name="Tapia R."/>
            <person name="Gilna P."/>
            <person name="Kiss H."/>
            <person name="Schmutz J."/>
            <person name="Larimer F."/>
            <person name="Land M."/>
            <person name="Kyrpides N."/>
            <person name="Anderson I."/>
            <person name="Sanford R.A."/>
            <person name="Ritalahti K.M."/>
            <person name="Thomas H.S."/>
            <person name="Kirby J.R."/>
            <person name="Zhulin I.B."/>
            <person name="Loeffler F.E."/>
            <person name="Richardson P."/>
        </authorList>
    </citation>
    <scope>NUCLEOTIDE SEQUENCE [LARGE SCALE GENOMIC DNA]</scope>
    <source>
        <strain evidence="12 13">2CP-C</strain>
    </source>
</reference>
<dbReference type="Gene3D" id="6.10.250.690">
    <property type="match status" value="1"/>
</dbReference>
<dbReference type="FunFam" id="3.40.50.2300:FF:000001">
    <property type="entry name" value="DNA-binding response regulator PhoB"/>
    <property type="match status" value="1"/>
</dbReference>
<dbReference type="GO" id="GO:0032993">
    <property type="term" value="C:protein-DNA complex"/>
    <property type="evidence" value="ECO:0007669"/>
    <property type="project" value="TreeGrafter"/>
</dbReference>
<feature type="DNA-binding region" description="OmpR/PhoB-type" evidence="9">
    <location>
        <begin position="143"/>
        <end position="242"/>
    </location>
</feature>
<dbReference type="SMART" id="SM00862">
    <property type="entry name" value="Trans_reg_C"/>
    <property type="match status" value="1"/>
</dbReference>
<keyword evidence="6 9" id="KW-0238">DNA-binding</keyword>
<dbReference type="Pfam" id="PF00486">
    <property type="entry name" value="Trans_reg_C"/>
    <property type="match status" value="1"/>
</dbReference>
<dbReference type="STRING" id="290397.Adeh_2914"/>
<evidence type="ECO:0000256" key="8">
    <source>
        <dbReference type="PROSITE-ProRule" id="PRU00169"/>
    </source>
</evidence>
<name>Q2IDM8_ANADE</name>
<evidence type="ECO:0000256" key="4">
    <source>
        <dbReference type="ARBA" id="ARBA00023012"/>
    </source>
</evidence>
<dbReference type="GO" id="GO:0000976">
    <property type="term" value="F:transcription cis-regulatory region binding"/>
    <property type="evidence" value="ECO:0007669"/>
    <property type="project" value="TreeGrafter"/>
</dbReference>
<dbReference type="eggNOG" id="COG0745">
    <property type="taxonomic scope" value="Bacteria"/>
</dbReference>
<dbReference type="GO" id="GO:0005829">
    <property type="term" value="C:cytosol"/>
    <property type="evidence" value="ECO:0007669"/>
    <property type="project" value="TreeGrafter"/>
</dbReference>
<keyword evidence="5" id="KW-0805">Transcription regulation</keyword>
<evidence type="ECO:0000313" key="13">
    <source>
        <dbReference type="Proteomes" id="UP000001935"/>
    </source>
</evidence>
<dbReference type="SMART" id="SM00448">
    <property type="entry name" value="REC"/>
    <property type="match status" value="1"/>
</dbReference>
<feature type="modified residue" description="4-aspartylphosphate" evidence="8">
    <location>
        <position position="68"/>
    </location>
</feature>
<dbReference type="Proteomes" id="UP000001935">
    <property type="component" value="Chromosome"/>
</dbReference>
<evidence type="ECO:0000259" key="11">
    <source>
        <dbReference type="PROSITE" id="PS51755"/>
    </source>
</evidence>
<dbReference type="InterPro" id="IPR016032">
    <property type="entry name" value="Sig_transdc_resp-reg_C-effctor"/>
</dbReference>
<evidence type="ECO:0000256" key="5">
    <source>
        <dbReference type="ARBA" id="ARBA00023015"/>
    </source>
</evidence>
<dbReference type="Gene3D" id="3.40.50.2300">
    <property type="match status" value="1"/>
</dbReference>
<dbReference type="InterPro" id="IPR039420">
    <property type="entry name" value="WalR-like"/>
</dbReference>
<evidence type="ECO:0000256" key="6">
    <source>
        <dbReference type="ARBA" id="ARBA00023125"/>
    </source>
</evidence>
<keyword evidence="4" id="KW-0902">Two-component regulatory system</keyword>